<dbReference type="PANTHER" id="PTHR43124:SF3">
    <property type="entry name" value="CHLORAMPHENICOL EFFLUX PUMP RV0191"/>
    <property type="match status" value="1"/>
</dbReference>
<dbReference type="GO" id="GO:0005886">
    <property type="term" value="C:plasma membrane"/>
    <property type="evidence" value="ECO:0007669"/>
    <property type="project" value="UniProtKB-SubCell"/>
</dbReference>
<dbReference type="PANTHER" id="PTHR43124">
    <property type="entry name" value="PURINE EFFLUX PUMP PBUE"/>
    <property type="match status" value="1"/>
</dbReference>
<keyword evidence="5 6" id="KW-0472">Membrane</keyword>
<dbReference type="SUPFAM" id="SSF103473">
    <property type="entry name" value="MFS general substrate transporter"/>
    <property type="match status" value="1"/>
</dbReference>
<dbReference type="OrthoDB" id="9788453at2"/>
<feature type="domain" description="Major facilitator superfamily (MFS) profile" evidence="7">
    <location>
        <begin position="8"/>
        <end position="379"/>
    </location>
</feature>
<reference evidence="8 9" key="1">
    <citation type="submission" date="2014-11" db="EMBL/GenBank/DDBJ databases">
        <title>Pan-genome of Gallibacterium spp.</title>
        <authorList>
            <person name="Kudirkiene E."/>
            <person name="Bojesen A.M."/>
        </authorList>
    </citation>
    <scope>NUCLEOTIDE SEQUENCE [LARGE SCALE GENOMIC DNA]</scope>
    <source>
        <strain evidence="8 9">F150</strain>
    </source>
</reference>
<feature type="transmembrane region" description="Helical" evidence="6">
    <location>
        <begin position="7"/>
        <end position="33"/>
    </location>
</feature>
<organism evidence="8 9">
    <name type="scientific">Gallibacterium salpingitidis</name>
    <dbReference type="NCBI Taxonomy" id="505341"/>
    <lineage>
        <taxon>Bacteria</taxon>
        <taxon>Pseudomonadati</taxon>
        <taxon>Pseudomonadota</taxon>
        <taxon>Gammaproteobacteria</taxon>
        <taxon>Pasteurellales</taxon>
        <taxon>Pasteurellaceae</taxon>
        <taxon>Gallibacterium</taxon>
    </lineage>
</organism>
<feature type="transmembrane region" description="Helical" evidence="6">
    <location>
        <begin position="45"/>
        <end position="66"/>
    </location>
</feature>
<feature type="transmembrane region" description="Helical" evidence="6">
    <location>
        <begin position="97"/>
        <end position="120"/>
    </location>
</feature>
<evidence type="ECO:0000313" key="9">
    <source>
        <dbReference type="Proteomes" id="UP000092649"/>
    </source>
</evidence>
<feature type="transmembrane region" description="Helical" evidence="6">
    <location>
        <begin position="204"/>
        <end position="226"/>
    </location>
</feature>
<evidence type="ECO:0000256" key="3">
    <source>
        <dbReference type="ARBA" id="ARBA00022692"/>
    </source>
</evidence>
<name>A0A1A7P1V3_9PAST</name>
<dbReference type="PROSITE" id="PS50850">
    <property type="entry name" value="MFS"/>
    <property type="match status" value="1"/>
</dbReference>
<gene>
    <name evidence="8" type="ORF">QS62_04300</name>
</gene>
<evidence type="ECO:0000256" key="5">
    <source>
        <dbReference type="ARBA" id="ARBA00023136"/>
    </source>
</evidence>
<proteinExistence type="predicted"/>
<feature type="transmembrane region" description="Helical" evidence="6">
    <location>
        <begin position="73"/>
        <end position="91"/>
    </location>
</feature>
<comment type="caution">
    <text evidence="8">The sequence shown here is derived from an EMBL/GenBank/DDBJ whole genome shotgun (WGS) entry which is preliminary data.</text>
</comment>
<keyword evidence="4 6" id="KW-1133">Transmembrane helix</keyword>
<dbReference type="RefSeq" id="WP_066106451.1">
    <property type="nucleotide sequence ID" value="NZ_JTJL01000014.1"/>
</dbReference>
<evidence type="ECO:0000256" key="1">
    <source>
        <dbReference type="ARBA" id="ARBA00004651"/>
    </source>
</evidence>
<feature type="transmembrane region" description="Helical" evidence="6">
    <location>
        <begin position="330"/>
        <end position="352"/>
    </location>
</feature>
<evidence type="ECO:0000313" key="8">
    <source>
        <dbReference type="EMBL" id="OBW95214.1"/>
    </source>
</evidence>
<feature type="transmembrane region" description="Helical" evidence="6">
    <location>
        <begin position="160"/>
        <end position="183"/>
    </location>
</feature>
<evidence type="ECO:0000256" key="2">
    <source>
        <dbReference type="ARBA" id="ARBA00022475"/>
    </source>
</evidence>
<dbReference type="Pfam" id="PF07690">
    <property type="entry name" value="MFS_1"/>
    <property type="match status" value="1"/>
</dbReference>
<dbReference type="InterPro" id="IPR050189">
    <property type="entry name" value="MFS_Efflux_Transporters"/>
</dbReference>
<keyword evidence="9" id="KW-1185">Reference proteome</keyword>
<feature type="transmembrane region" description="Helical" evidence="6">
    <location>
        <begin position="271"/>
        <end position="288"/>
    </location>
</feature>
<dbReference type="Gene3D" id="1.20.1250.20">
    <property type="entry name" value="MFS general substrate transporter like domains"/>
    <property type="match status" value="1"/>
</dbReference>
<keyword evidence="2" id="KW-1003">Cell membrane</keyword>
<feature type="transmembrane region" description="Helical" evidence="6">
    <location>
        <begin position="132"/>
        <end position="154"/>
    </location>
</feature>
<dbReference type="Proteomes" id="UP000092649">
    <property type="component" value="Unassembled WGS sequence"/>
</dbReference>
<dbReference type="GO" id="GO:0022857">
    <property type="term" value="F:transmembrane transporter activity"/>
    <property type="evidence" value="ECO:0007669"/>
    <property type="project" value="InterPro"/>
</dbReference>
<evidence type="ECO:0000259" key="7">
    <source>
        <dbReference type="PROSITE" id="PS50850"/>
    </source>
</evidence>
<feature type="transmembrane region" description="Helical" evidence="6">
    <location>
        <begin position="241"/>
        <end position="259"/>
    </location>
</feature>
<dbReference type="InterPro" id="IPR036259">
    <property type="entry name" value="MFS_trans_sf"/>
</dbReference>
<protein>
    <submittedName>
        <fullName evidence="8">Arabinose ABC transporter permease</fullName>
    </submittedName>
</protein>
<dbReference type="CDD" id="cd17324">
    <property type="entry name" value="MFS_NepI_like"/>
    <property type="match status" value="1"/>
</dbReference>
<evidence type="ECO:0000256" key="4">
    <source>
        <dbReference type="ARBA" id="ARBA00022989"/>
    </source>
</evidence>
<feature type="transmembrane region" description="Helical" evidence="6">
    <location>
        <begin position="294"/>
        <end position="318"/>
    </location>
</feature>
<dbReference type="EMBL" id="JTJL01000014">
    <property type="protein sequence ID" value="OBW95214.1"/>
    <property type="molecule type" value="Genomic_DNA"/>
</dbReference>
<evidence type="ECO:0000256" key="6">
    <source>
        <dbReference type="SAM" id="Phobius"/>
    </source>
</evidence>
<dbReference type="AlphaFoldDB" id="A0A1A7P1V3"/>
<dbReference type="InterPro" id="IPR011701">
    <property type="entry name" value="MFS"/>
</dbReference>
<sequence>MIQNSRLLIFILAVGVFSIINTEMGVIGIIPLIAETFQVHITQAAWTVSVFALVIAVCAPILPLLCSGINRKTAMVVTLAVFTLSNLVATLTDNFTVLLIARIVPAFFQPIYTTIAFTVAANSVAPQQAPKAVANVFVGVSAGMVLGVPVTSFIANHFSFAMAMLFFTVVSGFVLLATVFLVPSMPVTQRSSFGSQLSVLTLPAVWYSILATVLINGSIFGFFSYIADFLNVVTKLSFDQISMILLLYGTANIIGNVLAGKFLAIKAKSTLLSVPILLASSYLLLYLFGTSALVTVIIVALLGILAGIAANSMQYMLTRAAIKAPEFANGLFLSCANLGTTVGTTICGWFLLSGTQHIVWGSLLLLAVSLLCVALRVRTISVDVVITSIKVNGNH</sequence>
<comment type="subcellular location">
    <subcellularLocation>
        <location evidence="1">Cell membrane</location>
        <topology evidence="1">Multi-pass membrane protein</topology>
    </subcellularLocation>
</comment>
<dbReference type="PATRIC" id="fig|505341.3.peg.871"/>
<keyword evidence="3 6" id="KW-0812">Transmembrane</keyword>
<feature type="transmembrane region" description="Helical" evidence="6">
    <location>
        <begin position="358"/>
        <end position="377"/>
    </location>
</feature>
<dbReference type="InterPro" id="IPR020846">
    <property type="entry name" value="MFS_dom"/>
</dbReference>
<accession>A0A1A7P1V3</accession>